<dbReference type="InterPro" id="IPR040171">
    <property type="entry name" value="USBP1-like"/>
</dbReference>
<feature type="compositionally biased region" description="Low complexity" evidence="2">
    <location>
        <begin position="287"/>
        <end position="301"/>
    </location>
</feature>
<feature type="compositionally biased region" description="Low complexity" evidence="2">
    <location>
        <begin position="264"/>
        <end position="275"/>
    </location>
</feature>
<reference evidence="4" key="2">
    <citation type="submission" date="2025-08" db="UniProtKB">
        <authorList>
            <consortium name="Ensembl"/>
        </authorList>
    </citation>
    <scope>IDENTIFICATION</scope>
</reference>
<evidence type="ECO:0000313" key="4">
    <source>
        <dbReference type="Ensembl" id="ENSAPLP00020021222.1"/>
    </source>
</evidence>
<evidence type="ECO:0000256" key="2">
    <source>
        <dbReference type="SAM" id="MobiDB-lite"/>
    </source>
</evidence>
<keyword evidence="1" id="KW-0175">Coiled coil</keyword>
<feature type="domain" description="Harmonin-binding protein USHBP1 PDZ-binding" evidence="3">
    <location>
        <begin position="321"/>
        <end position="383"/>
    </location>
</feature>
<dbReference type="Ensembl" id="ENSAPLT00020022909.1">
    <property type="protein sequence ID" value="ENSAPLP00020021222.1"/>
    <property type="gene ID" value="ENSAPLG00020014873.1"/>
</dbReference>
<feature type="region of interest" description="Disordered" evidence="2">
    <location>
        <begin position="259"/>
        <end position="319"/>
    </location>
</feature>
<feature type="region of interest" description="Disordered" evidence="2">
    <location>
        <begin position="1"/>
        <end position="121"/>
    </location>
</feature>
<accession>A0A8B9TJE4</accession>
<evidence type="ECO:0000313" key="5">
    <source>
        <dbReference type="Proteomes" id="UP000694400"/>
    </source>
</evidence>
<sequence>MDEPLPGQRVDEDEDEDEDEATGEDTQDVPPHEEHIARLLATVARLQHRAEQLQRRPGSYGHAAAPAPVAPGHSQPLASPPRREEEEEEGSGGTSSLPAEAQHPRELDGTRGAGAGLEAHGPDLFADLQHAVSSLERAVFSRHRRAPAPPAEWARAAKVRQGGTGSPKAQGMGAARPASCPQSLEELEQAAGALPEACGGPEQGEGLLDAVARNTALRAALGHRDEELSRATASLQVLQGERNRLQGKVRELQEALARLEEPDGTGSSTPGPGEPQDLPSRLLSFDGTHSTHSTHGTQPHSPLSPQPSEGAEQELEDRMQQLQRCVERLKEVNQELVGALRDCKSDSERLSMLLGQHESRSSALRLALHCSERCEDTYAALLHQAWVKLGRGGDSPGGGAARQQSPEQGSGSGPEPPQGPQLPHRADPDGQEESGASACPGLQSSPVSQGTEEGALRESIRRLRAEQAAVQGSLRDAPAPTRALTRRGEDARARAERALRDARALLPGWRRPEKEELLRDLALLKEAMAELKTRLQLVEKEKRGLGVLAAAQGPREAALRLVLQHLEWERDGGSPSPPSSSSSSSEEDAQATRIGAAAPKHPTDPERTRQELLRAQARIEELHARARALVLSLEQSSAASRAQQEQYVTITGDFFHAHRALALAYRGARQKQGAQLRRLEAQAGAVRQQHAQRVQALSRRLQALEQRLAGSETCI</sequence>
<dbReference type="PANTHER" id="PTHR23347:SF5">
    <property type="entry name" value="HARMONIN-BINDING PROTEIN USHBP1"/>
    <property type="match status" value="1"/>
</dbReference>
<dbReference type="Proteomes" id="UP000694400">
    <property type="component" value="Chromosome 28"/>
</dbReference>
<feature type="region of interest" description="Disordered" evidence="2">
    <location>
        <begin position="469"/>
        <end position="490"/>
    </location>
</feature>
<dbReference type="PANTHER" id="PTHR23347">
    <property type="entry name" value="COLORECTAL MUTANT CANCER PROTEIN MCC PROTEIN -RELATED"/>
    <property type="match status" value="1"/>
</dbReference>
<reference evidence="4" key="1">
    <citation type="submission" date="2019-08" db="EMBL/GenBank/DDBJ databases">
        <title>Three high-quality genomes provides insights into domestication of ducks.</title>
        <authorList>
            <person name="Hou Z.C."/>
            <person name="Zhu F."/>
            <person name="Yin Z.T."/>
            <person name="Zhang F."/>
        </authorList>
    </citation>
    <scope>NUCLEOTIDE SEQUENCE [LARGE SCALE GENOMIC DNA]</scope>
</reference>
<feature type="region of interest" description="Disordered" evidence="2">
    <location>
        <begin position="569"/>
        <end position="607"/>
    </location>
</feature>
<feature type="compositionally biased region" description="Polar residues" evidence="2">
    <location>
        <begin position="442"/>
        <end position="451"/>
    </location>
</feature>
<feature type="compositionally biased region" description="Acidic residues" evidence="2">
    <location>
        <begin position="11"/>
        <end position="27"/>
    </location>
</feature>
<dbReference type="Pfam" id="PF10506">
    <property type="entry name" value="USHBP1_PDZ-bd"/>
    <property type="match status" value="1"/>
</dbReference>
<feature type="region of interest" description="Disordered" evidence="2">
    <location>
        <begin position="392"/>
        <end position="457"/>
    </location>
</feature>
<organism evidence="4 5">
    <name type="scientific">Anas platyrhynchos</name>
    <name type="common">Mallard</name>
    <name type="synonym">Anas boschas</name>
    <dbReference type="NCBI Taxonomy" id="8839"/>
    <lineage>
        <taxon>Eukaryota</taxon>
        <taxon>Metazoa</taxon>
        <taxon>Chordata</taxon>
        <taxon>Craniata</taxon>
        <taxon>Vertebrata</taxon>
        <taxon>Euteleostomi</taxon>
        <taxon>Archelosauria</taxon>
        <taxon>Archosauria</taxon>
        <taxon>Dinosauria</taxon>
        <taxon>Saurischia</taxon>
        <taxon>Theropoda</taxon>
        <taxon>Coelurosauria</taxon>
        <taxon>Aves</taxon>
        <taxon>Neognathae</taxon>
        <taxon>Galloanserae</taxon>
        <taxon>Anseriformes</taxon>
        <taxon>Anatidae</taxon>
        <taxon>Anatinae</taxon>
        <taxon>Anas</taxon>
    </lineage>
</organism>
<protein>
    <recommendedName>
        <fullName evidence="3">Harmonin-binding protein USHBP1 PDZ-binding domain-containing protein</fullName>
    </recommendedName>
</protein>
<reference evidence="4" key="3">
    <citation type="submission" date="2025-09" db="UniProtKB">
        <authorList>
            <consortium name="Ensembl"/>
        </authorList>
    </citation>
    <scope>IDENTIFICATION</scope>
</reference>
<dbReference type="AlphaFoldDB" id="A0A8B9TJE4"/>
<evidence type="ECO:0000256" key="1">
    <source>
        <dbReference type="SAM" id="Coils"/>
    </source>
</evidence>
<name>A0A8B9TJE4_ANAPL</name>
<dbReference type="InterPro" id="IPR019536">
    <property type="entry name" value="USHBP1_PDZ-bd"/>
</dbReference>
<feature type="coiled-coil region" evidence="1">
    <location>
        <begin position="687"/>
        <end position="714"/>
    </location>
</feature>
<proteinExistence type="predicted"/>
<evidence type="ECO:0000259" key="3">
    <source>
        <dbReference type="Pfam" id="PF10506"/>
    </source>
</evidence>
<feature type="coiled-coil region" evidence="1">
    <location>
        <begin position="514"/>
        <end position="541"/>
    </location>
</feature>
<feature type="region of interest" description="Disordered" evidence="2">
    <location>
        <begin position="143"/>
        <end position="177"/>
    </location>
</feature>